<feature type="compositionally biased region" description="Polar residues" evidence="8">
    <location>
        <begin position="232"/>
        <end position="246"/>
    </location>
</feature>
<dbReference type="EMBL" id="MVGC01000753">
    <property type="protein sequence ID" value="RJE17716.1"/>
    <property type="molecule type" value="Genomic_DNA"/>
</dbReference>
<dbReference type="SMART" id="SM00666">
    <property type="entry name" value="PB1"/>
    <property type="match status" value="1"/>
</dbReference>
<dbReference type="InterPro" id="IPR051864">
    <property type="entry name" value="NCF2_NOXA1"/>
</dbReference>
<dbReference type="SMART" id="SM00028">
    <property type="entry name" value="TPR"/>
    <property type="match status" value="3"/>
</dbReference>
<dbReference type="Gene3D" id="1.25.40.10">
    <property type="entry name" value="Tetratricopeptide repeat domain"/>
    <property type="match status" value="1"/>
</dbReference>
<feature type="repeat" description="TPR" evidence="7">
    <location>
        <begin position="36"/>
        <end position="69"/>
    </location>
</feature>
<evidence type="ECO:0000256" key="7">
    <source>
        <dbReference type="PROSITE-ProRule" id="PRU00339"/>
    </source>
</evidence>
<dbReference type="InterPro" id="IPR034892">
    <property type="entry name" value="PB1_NoxR"/>
</dbReference>
<dbReference type="PANTHER" id="PTHR15175:SF0">
    <property type="entry name" value="SH3 DOMAIN-CONTAINING PROTEIN C23A1.17"/>
    <property type="match status" value="1"/>
</dbReference>
<feature type="region of interest" description="Disordered" evidence="8">
    <location>
        <begin position="207"/>
        <end position="363"/>
    </location>
</feature>
<evidence type="ECO:0000256" key="5">
    <source>
        <dbReference type="ARBA" id="ARBA00022737"/>
    </source>
</evidence>
<evidence type="ECO:0000256" key="6">
    <source>
        <dbReference type="ARBA" id="ARBA00022803"/>
    </source>
</evidence>
<comment type="caution">
    <text evidence="10">The sequence shown here is derived from an EMBL/GenBank/DDBJ whole genome shotgun (WGS) entry which is preliminary data.</text>
</comment>
<comment type="subcellular location">
    <subcellularLocation>
        <location evidence="1">Cytoplasm</location>
    </subcellularLocation>
</comment>
<sequence>MSLKQEIETWVQALAHYDNQEFEEALRVFNGIADTSKILFNCGIIYATVGEHEKAVMCYQRAVSLDQYLAIAYFQQGVSNFLLGDFEEALANFNDTLLYLRGNTSIDYEQLGLKFRLFSCEVLFNRGLCYIYLRQMAPGMQDLEYAAKEKVTRDHDVINDAIREKAEGYTVFSIPVGVVYRPNEAKVKNLKTKDYLGKAKIIAAFSSSGSDRSSTPTAPQRGFTDSYPPTNPVQKSSTSRRQQSEPPLNRILFPPTPPPDPDKASTNSSSGSLGRPASLKAARPPRLNLDCSSATLRNGVDASPEKPRIGTTRTASEGPVPRQYQREIGPPHRRFSGHRRGLSDTASAPVVEHMSPEEGYTSYNGFRPMANGIRRTPIRQREQFIDEEEEYCSPNYEGDPFNDTEFEMVGVPGMTRHTGSPLREPRRGSSRRPEVRKFRIKAHAAEDTRYIIVGPTIEYGEFERKIREKFGFRSSLKIRMQDDGDMITMVDQEDLDLLLGSAKENAMREGSTMGKMEIWVEERPGI</sequence>
<keyword evidence="6 7" id="KW-0802">TPR repeat</keyword>
<keyword evidence="5" id="KW-0677">Repeat</keyword>
<keyword evidence="11" id="KW-1185">Reference proteome</keyword>
<dbReference type="Pfam" id="PF13181">
    <property type="entry name" value="TPR_8"/>
    <property type="match status" value="1"/>
</dbReference>
<evidence type="ECO:0000313" key="11">
    <source>
        <dbReference type="Proteomes" id="UP000266188"/>
    </source>
</evidence>
<name>A0A3A2Z4C2_9EURO</name>
<accession>A0A3A2Z4C2</accession>
<protein>
    <submittedName>
        <fullName evidence="10">NADPH oxidase regulator NoxR</fullName>
    </submittedName>
</protein>
<evidence type="ECO:0000256" key="4">
    <source>
        <dbReference type="ARBA" id="ARBA00022490"/>
    </source>
</evidence>
<keyword evidence="3" id="KW-0728">SH3 domain</keyword>
<dbReference type="GO" id="GO:0005737">
    <property type="term" value="C:cytoplasm"/>
    <property type="evidence" value="ECO:0007669"/>
    <property type="project" value="UniProtKB-SubCell"/>
</dbReference>
<evidence type="ECO:0000256" key="8">
    <source>
        <dbReference type="SAM" id="MobiDB-lite"/>
    </source>
</evidence>
<dbReference type="CDD" id="cd06408">
    <property type="entry name" value="PB1_NoxR"/>
    <property type="match status" value="1"/>
</dbReference>
<comment type="similarity">
    <text evidence="2">Belongs to the NCF2/NOXA1 family.</text>
</comment>
<dbReference type="FunFam" id="1.25.40.10:FF:000017">
    <property type="entry name" value="NADPH oxidase regulator NoxR"/>
    <property type="match status" value="1"/>
</dbReference>
<feature type="compositionally biased region" description="Basic and acidic residues" evidence="8">
    <location>
        <begin position="423"/>
        <end position="433"/>
    </location>
</feature>
<dbReference type="SUPFAM" id="SSF48452">
    <property type="entry name" value="TPR-like"/>
    <property type="match status" value="1"/>
</dbReference>
<reference evidence="11" key="1">
    <citation type="submission" date="2017-02" db="EMBL/GenBank/DDBJ databases">
        <authorList>
            <person name="Tafer H."/>
            <person name="Lopandic K."/>
        </authorList>
    </citation>
    <scope>NUCLEOTIDE SEQUENCE [LARGE SCALE GENOMIC DNA]</scope>
    <source>
        <strain evidence="11">CBS 366.77</strain>
    </source>
</reference>
<evidence type="ECO:0000256" key="2">
    <source>
        <dbReference type="ARBA" id="ARBA00008051"/>
    </source>
</evidence>
<gene>
    <name evidence="10" type="ORF">PHISCL_09950</name>
</gene>
<evidence type="ECO:0000256" key="3">
    <source>
        <dbReference type="ARBA" id="ARBA00022443"/>
    </source>
</evidence>
<dbReference type="InterPro" id="IPR019734">
    <property type="entry name" value="TPR_rpt"/>
</dbReference>
<proteinExistence type="inferred from homology"/>
<dbReference type="Gene3D" id="3.10.20.90">
    <property type="entry name" value="Phosphatidylinositol 3-kinase Catalytic Subunit, Chain A, domain 1"/>
    <property type="match status" value="1"/>
</dbReference>
<dbReference type="PANTHER" id="PTHR15175">
    <property type="entry name" value="NEUTROPHIL CYTOSOLIC FACTOR 2, NEUTROPHIL NADPH OXIDASE FACTOR 2"/>
    <property type="match status" value="1"/>
</dbReference>
<evidence type="ECO:0000313" key="10">
    <source>
        <dbReference type="EMBL" id="RJE17716.1"/>
    </source>
</evidence>
<dbReference type="InterPro" id="IPR000270">
    <property type="entry name" value="PB1_dom"/>
</dbReference>
<dbReference type="SUPFAM" id="SSF54277">
    <property type="entry name" value="CAD &amp; PB1 domains"/>
    <property type="match status" value="1"/>
</dbReference>
<dbReference type="FunFam" id="3.10.20.90:FF:000246">
    <property type="entry name" value="NADPH oxidase regulator NoxR"/>
    <property type="match status" value="1"/>
</dbReference>
<dbReference type="STRING" id="2070753.A0A3A2Z4C2"/>
<organism evidence="10 11">
    <name type="scientific">Aspergillus sclerotialis</name>
    <dbReference type="NCBI Taxonomy" id="2070753"/>
    <lineage>
        <taxon>Eukaryota</taxon>
        <taxon>Fungi</taxon>
        <taxon>Dikarya</taxon>
        <taxon>Ascomycota</taxon>
        <taxon>Pezizomycotina</taxon>
        <taxon>Eurotiomycetes</taxon>
        <taxon>Eurotiomycetidae</taxon>
        <taxon>Eurotiales</taxon>
        <taxon>Aspergillaceae</taxon>
        <taxon>Aspergillus</taxon>
        <taxon>Aspergillus subgen. Polypaecilum</taxon>
    </lineage>
</organism>
<dbReference type="AlphaFoldDB" id="A0A3A2Z4C2"/>
<evidence type="ECO:0000256" key="1">
    <source>
        <dbReference type="ARBA" id="ARBA00004496"/>
    </source>
</evidence>
<dbReference type="OrthoDB" id="9450131at2759"/>
<keyword evidence="4" id="KW-0963">Cytoplasm</keyword>
<evidence type="ECO:0000259" key="9">
    <source>
        <dbReference type="SMART" id="SM00666"/>
    </source>
</evidence>
<feature type="compositionally biased region" description="Basic residues" evidence="8">
    <location>
        <begin position="331"/>
        <end position="340"/>
    </location>
</feature>
<dbReference type="PROSITE" id="PS50005">
    <property type="entry name" value="TPR"/>
    <property type="match status" value="1"/>
</dbReference>
<feature type="domain" description="PB1" evidence="9">
    <location>
        <begin position="437"/>
        <end position="523"/>
    </location>
</feature>
<dbReference type="Proteomes" id="UP000266188">
    <property type="component" value="Unassembled WGS sequence"/>
</dbReference>
<dbReference type="InterPro" id="IPR011990">
    <property type="entry name" value="TPR-like_helical_dom_sf"/>
</dbReference>
<feature type="region of interest" description="Disordered" evidence="8">
    <location>
        <begin position="414"/>
        <end position="433"/>
    </location>
</feature>